<accession>A0A6J4PK34</accession>
<feature type="non-terminal residue" evidence="2">
    <location>
        <position position="128"/>
    </location>
</feature>
<dbReference type="EMBL" id="CADCUP010000216">
    <property type="protein sequence ID" value="CAA9416861.1"/>
    <property type="molecule type" value="Genomic_DNA"/>
</dbReference>
<sequence length="128" mass="13795">DRTQRPRRPARALQHRPGDRLLPGRHVHGRTGGRRRPRHLHRGDGSVPRPPAVDRQRPRHPASGMGVRRSGAGGSVVRRRGPVAPGLRRRVARPGGARLDARGGARRRAPGGAGAARRRRAAGPLAAL</sequence>
<feature type="non-terminal residue" evidence="2">
    <location>
        <position position="1"/>
    </location>
</feature>
<feature type="region of interest" description="Disordered" evidence="1">
    <location>
        <begin position="1"/>
        <end position="128"/>
    </location>
</feature>
<gene>
    <name evidence="2" type="ORF">AVDCRST_MAG06-3257</name>
</gene>
<protein>
    <submittedName>
        <fullName evidence="2">Uncharacterized protein</fullName>
    </submittedName>
</protein>
<organism evidence="2">
    <name type="scientific">uncultured Nocardioides sp</name>
    <dbReference type="NCBI Taxonomy" id="198441"/>
    <lineage>
        <taxon>Bacteria</taxon>
        <taxon>Bacillati</taxon>
        <taxon>Actinomycetota</taxon>
        <taxon>Actinomycetes</taxon>
        <taxon>Propionibacteriales</taxon>
        <taxon>Nocardioidaceae</taxon>
        <taxon>Nocardioides</taxon>
        <taxon>environmental samples</taxon>
    </lineage>
</organism>
<name>A0A6J4PK34_9ACTN</name>
<feature type="compositionally biased region" description="Basic residues" evidence="1">
    <location>
        <begin position="1"/>
        <end position="14"/>
    </location>
</feature>
<dbReference type="AlphaFoldDB" id="A0A6J4PK34"/>
<evidence type="ECO:0000313" key="2">
    <source>
        <dbReference type="EMBL" id="CAA9416861.1"/>
    </source>
</evidence>
<feature type="compositionally biased region" description="Basic residues" evidence="1">
    <location>
        <begin position="77"/>
        <end position="92"/>
    </location>
</feature>
<evidence type="ECO:0000256" key="1">
    <source>
        <dbReference type="SAM" id="MobiDB-lite"/>
    </source>
</evidence>
<reference evidence="2" key="1">
    <citation type="submission" date="2020-02" db="EMBL/GenBank/DDBJ databases">
        <authorList>
            <person name="Meier V. D."/>
        </authorList>
    </citation>
    <scope>NUCLEOTIDE SEQUENCE</scope>
    <source>
        <strain evidence="2">AVDCRST_MAG06</strain>
    </source>
</reference>
<feature type="compositionally biased region" description="Basic residues" evidence="1">
    <location>
        <begin position="23"/>
        <end position="41"/>
    </location>
</feature>
<proteinExistence type="predicted"/>